<dbReference type="InterPro" id="IPR020288">
    <property type="entry name" value="Sheath_initiator"/>
</dbReference>
<dbReference type="EMBL" id="JAMQJY010000001">
    <property type="protein sequence ID" value="MCM2674101.1"/>
    <property type="molecule type" value="Genomic_DNA"/>
</dbReference>
<comment type="caution">
    <text evidence="1">The sequence shown here is derived from an EMBL/GenBank/DDBJ whole genome shotgun (WGS) entry which is preliminary data.</text>
</comment>
<sequence length="138" mass="15699">MSLSPELTINDEDQDVVDPSRTFTIDFEKGRILSTIIEGPAAVEQFIHMALRTDRFAHAIYSDEVGNELQETLSDSETSDAYKEMEIPRLITEAIEFDERILSVGEFEIEKREDAFHVSFVVEIDEGTLELEEVLNSV</sequence>
<reference evidence="1" key="1">
    <citation type="submission" date="2022-06" db="EMBL/GenBank/DDBJ databases">
        <title>Alkalicoccobacillus porphyridii sp. nov., isolated from a marine red alga, Porphyridium purpureum and reclassification of Shouchella plakortidis and Shouchella gibsonii as Alkalicoccobacillus plakortidis comb. nov. and Alkalicoccobacillus gibsonii comb. nov.</title>
        <authorList>
            <person name="Kim K.H."/>
            <person name="Lee J.K."/>
            <person name="Han D.M."/>
            <person name="Baek J.H."/>
            <person name="Jeon C.O."/>
        </authorList>
    </citation>
    <scope>NUCLEOTIDE SEQUENCE</scope>
    <source>
        <strain evidence="1">DSM 19153</strain>
    </source>
</reference>
<evidence type="ECO:0000313" key="2">
    <source>
        <dbReference type="Proteomes" id="UP001203665"/>
    </source>
</evidence>
<protein>
    <submittedName>
        <fullName evidence="1">DUF2634 domain-containing protein</fullName>
    </submittedName>
</protein>
<name>A0ABT0XDX2_9BACI</name>
<organism evidence="1 2">
    <name type="scientific">Alkalicoccobacillus plakortidis</name>
    <dbReference type="NCBI Taxonomy" id="444060"/>
    <lineage>
        <taxon>Bacteria</taxon>
        <taxon>Bacillati</taxon>
        <taxon>Bacillota</taxon>
        <taxon>Bacilli</taxon>
        <taxon>Bacillales</taxon>
        <taxon>Bacillaceae</taxon>
        <taxon>Alkalicoccobacillus</taxon>
    </lineage>
</organism>
<accession>A0ABT0XDX2</accession>
<evidence type="ECO:0000313" key="1">
    <source>
        <dbReference type="EMBL" id="MCM2674101.1"/>
    </source>
</evidence>
<dbReference type="Pfam" id="PF10934">
    <property type="entry name" value="Sheath_initiator"/>
    <property type="match status" value="1"/>
</dbReference>
<proteinExistence type="predicted"/>
<dbReference type="RefSeq" id="WP_251603058.1">
    <property type="nucleotide sequence ID" value="NZ_JAMQJY010000001.1"/>
</dbReference>
<gene>
    <name evidence="1" type="ORF">NDM98_00255</name>
</gene>
<dbReference type="Proteomes" id="UP001203665">
    <property type="component" value="Unassembled WGS sequence"/>
</dbReference>
<keyword evidence="2" id="KW-1185">Reference proteome</keyword>